<dbReference type="EMBL" id="CADCXV010000815">
    <property type="protein sequence ID" value="CAB0036303.1"/>
    <property type="molecule type" value="Genomic_DNA"/>
</dbReference>
<accession>A0A6H5IGY6</accession>
<organism evidence="1 2">
    <name type="scientific">Trichogramma brassicae</name>
    <dbReference type="NCBI Taxonomy" id="86971"/>
    <lineage>
        <taxon>Eukaryota</taxon>
        <taxon>Metazoa</taxon>
        <taxon>Ecdysozoa</taxon>
        <taxon>Arthropoda</taxon>
        <taxon>Hexapoda</taxon>
        <taxon>Insecta</taxon>
        <taxon>Pterygota</taxon>
        <taxon>Neoptera</taxon>
        <taxon>Endopterygota</taxon>
        <taxon>Hymenoptera</taxon>
        <taxon>Apocrita</taxon>
        <taxon>Proctotrupomorpha</taxon>
        <taxon>Chalcidoidea</taxon>
        <taxon>Trichogrammatidae</taxon>
        <taxon>Trichogramma</taxon>
    </lineage>
</organism>
<reference evidence="1 2" key="1">
    <citation type="submission" date="2020-02" db="EMBL/GenBank/DDBJ databases">
        <authorList>
            <person name="Ferguson B K."/>
        </authorList>
    </citation>
    <scope>NUCLEOTIDE SEQUENCE [LARGE SCALE GENOMIC DNA]</scope>
</reference>
<dbReference type="AlphaFoldDB" id="A0A6H5IGY6"/>
<gene>
    <name evidence="1" type="ORF">TBRA_LOCUS8176</name>
</gene>
<sequence>MTFFYLFDIFTPSDVLLWAVSVKQEFRIGVKKLCTNNDGCISTPRDNRIKMIVDVQNLSPIALNENNAMIKASNMSLSANIKNNEKASNDDIDTLKTGTKSTEFEYLNEDNEKREHTALSLAVAEKSLEFEHRDLHWVQNISLYECLVGASEDDICVHSIFQKTRIFKKLATSRVHRQRPDPSDRRLGTRRIRLQSSDRLRQALLGCACTRVAAIRRLEALVASVFERLGAGDVQNWHRVLAEFRSTQLEVARHLANILGHIGTQESAQLV</sequence>
<evidence type="ECO:0000313" key="1">
    <source>
        <dbReference type="EMBL" id="CAB0036303.1"/>
    </source>
</evidence>
<dbReference type="OrthoDB" id="21018at2759"/>
<keyword evidence="2" id="KW-1185">Reference proteome</keyword>
<evidence type="ECO:0000313" key="2">
    <source>
        <dbReference type="Proteomes" id="UP000479190"/>
    </source>
</evidence>
<dbReference type="Proteomes" id="UP000479190">
    <property type="component" value="Unassembled WGS sequence"/>
</dbReference>
<name>A0A6H5IGY6_9HYME</name>
<dbReference type="Gene3D" id="1.10.510.10">
    <property type="entry name" value="Transferase(Phosphotransferase) domain 1"/>
    <property type="match status" value="1"/>
</dbReference>
<proteinExistence type="predicted"/>
<protein>
    <submittedName>
        <fullName evidence="1">Uncharacterized protein</fullName>
    </submittedName>
</protein>